<dbReference type="Pfam" id="PF01391">
    <property type="entry name" value="Collagen"/>
    <property type="match status" value="1"/>
</dbReference>
<accession>A0AAD9B8P9</accession>
<dbReference type="InterPro" id="IPR050149">
    <property type="entry name" value="Collagen_superfamily"/>
</dbReference>
<dbReference type="EMBL" id="JASDAP010000028">
    <property type="protein sequence ID" value="KAK1876713.1"/>
    <property type="molecule type" value="Genomic_DNA"/>
</dbReference>
<dbReference type="GO" id="GO:0007155">
    <property type="term" value="P:cell adhesion"/>
    <property type="evidence" value="ECO:0007669"/>
    <property type="project" value="UniProtKB-KW"/>
</dbReference>
<evidence type="ECO:0000256" key="2">
    <source>
        <dbReference type="ARBA" id="ARBA00022525"/>
    </source>
</evidence>
<dbReference type="InterPro" id="IPR036465">
    <property type="entry name" value="vWFA_dom_sf"/>
</dbReference>
<feature type="domain" description="BPTI/Kunitz inhibitor" evidence="12">
    <location>
        <begin position="1073"/>
        <end position="1123"/>
    </location>
</feature>
<feature type="compositionally biased region" description="Basic and acidic residues" evidence="9">
    <location>
        <begin position="271"/>
        <end position="288"/>
    </location>
</feature>
<name>A0AAD9B8P9_DISEL</name>
<proteinExistence type="predicted"/>
<dbReference type="SMART" id="SM00131">
    <property type="entry name" value="KU"/>
    <property type="match status" value="1"/>
</dbReference>
<feature type="compositionally biased region" description="Basic and acidic residues" evidence="9">
    <location>
        <begin position="704"/>
        <end position="722"/>
    </location>
</feature>
<feature type="compositionally biased region" description="Gly residues" evidence="9">
    <location>
        <begin position="547"/>
        <end position="556"/>
    </location>
</feature>
<feature type="region of interest" description="Disordered" evidence="9">
    <location>
        <begin position="980"/>
        <end position="1065"/>
    </location>
</feature>
<evidence type="ECO:0000256" key="7">
    <source>
        <dbReference type="ARBA" id="ARBA00023119"/>
    </source>
</evidence>
<dbReference type="Proteomes" id="UP001228049">
    <property type="component" value="Unassembled WGS sequence"/>
</dbReference>
<dbReference type="GO" id="GO:0005581">
    <property type="term" value="C:collagen trimer"/>
    <property type="evidence" value="ECO:0007669"/>
    <property type="project" value="UniProtKB-KW"/>
</dbReference>
<dbReference type="GO" id="GO:0005615">
    <property type="term" value="C:extracellular space"/>
    <property type="evidence" value="ECO:0007669"/>
    <property type="project" value="TreeGrafter"/>
</dbReference>
<sequence>MLPSLHWLLLLWGLQGLCAQDYGEDYEEEVVTTKKKLKVFPSNSIPQKSLIDEDCSLEIAFLIDSSESAKDNHAQEKRFASDVMGRLQNLQLQTGRGLSSRAALLQYSSHVIIEQTFKQWRGIEDFKARITPIAYIGHGTYTTYAITNLTRIYLEESGPSSIKGVRFFTIGITPEANAQSNVAQLRLIASSPASRYLHNLQDRGIVDKFIKEITALADEGCPLAQSKCACDKGERGPSGPAGKKGRPGEDGNPGTKGHKGEGGLSGLPGREGSEGKSGYKGEKGERGECGTPGIKGDRGPEGTLGPRGNRGLQGSVGPPGDNGPEGPMGKKGERGLSGPPGIQGETGIGLPGPKGAVGYHGPTGPSGPQGLGEPGPPGPQGSQGVQGERGQIGEGLPGPKGERGLDGPRGLRGQPGVGLKGDKGDFGPPGLPGPLGLPGVGIQGEKGVEGPRGPLGSRGPAGEGFAGSKGDQGLPGEAGGPGERGAGDPGAKGEAGSTGLSGLPGLPGEDGAPGQKGEKGDQGQRGIRGLHGPPGIAGPSGPKGEPGAQGRGGSAGPPGRFVSGPKGDFGPSGPPGPLGETGYGLPGPKGDRGDFGPSGPFGPKGEGFPGPSGPPGLPGLTGEPGQEGVGIPGPKGDVGYRGLPGLPGPLGEGLQGPPGNAGRPGPSGPTGPQGQGVQGPKGEQGSQGVTGPRGVPGEGFPGAKGDRGSGGERGLKGIKGELGDPGNAGQPGRSGVKGEAGLTRDDIIRMIKEICGCGIKCKERPMELVFVIDSSESVGPDNFEIIKDFVAALVDRVTVGRNATRIGLVLYSLEVKLVFNLARYNTKQDIKQAIRNIPYMGEGTYTGTAIRKATQDAFYSSRVGVSKVAIVITDGQTDKREPVKLDLAVREAHAANIEMFALGIVNTSDPTQAEFMRELNLIASDPDTEHMFLIDDFNTLPALESKLVSQFCEDENGALIYNRITNGYNGHGNNGYRNGNNGNYAVGGHAFRPSTEQPVQSGRNTGTNTGVQVDSNQQGSKGSSTGHGGGSQYVLTGNERGDTFNRNTSEGDESSKRVKPALPKESVPLDPRCGLVLDQGTCRDYNIRWYYDKQANACAQFWYGGCNGNKNRFDTEDECKRTCVIIA</sequence>
<keyword evidence="14" id="KW-1185">Reference proteome</keyword>
<keyword evidence="6" id="KW-0130">Cell adhesion</keyword>
<dbReference type="SUPFAM" id="SSF57362">
    <property type="entry name" value="BPTI-like"/>
    <property type="match status" value="1"/>
</dbReference>
<dbReference type="CDD" id="cd22628">
    <property type="entry name" value="Kunitz_collagen_alpha1_XXVIII"/>
    <property type="match status" value="1"/>
</dbReference>
<evidence type="ECO:0000256" key="1">
    <source>
        <dbReference type="ARBA" id="ARBA00004498"/>
    </source>
</evidence>
<dbReference type="InterPro" id="IPR008160">
    <property type="entry name" value="Collagen"/>
</dbReference>
<dbReference type="SUPFAM" id="SSF53300">
    <property type="entry name" value="vWA-like"/>
    <property type="match status" value="2"/>
</dbReference>
<dbReference type="PROSITE" id="PS50279">
    <property type="entry name" value="BPTI_KUNITZ_2"/>
    <property type="match status" value="1"/>
</dbReference>
<gene>
    <name evidence="13" type="ORF">KUDE01_002035</name>
</gene>
<feature type="domain" description="VWFA" evidence="11">
    <location>
        <begin position="58"/>
        <end position="191"/>
    </location>
</feature>
<dbReference type="InterPro" id="IPR036880">
    <property type="entry name" value="Kunitz_BPTI_sf"/>
</dbReference>
<organism evidence="13 14">
    <name type="scientific">Dissostichus eleginoides</name>
    <name type="common">Patagonian toothfish</name>
    <name type="synonym">Dissostichus amissus</name>
    <dbReference type="NCBI Taxonomy" id="100907"/>
    <lineage>
        <taxon>Eukaryota</taxon>
        <taxon>Metazoa</taxon>
        <taxon>Chordata</taxon>
        <taxon>Craniata</taxon>
        <taxon>Vertebrata</taxon>
        <taxon>Euteleostomi</taxon>
        <taxon>Actinopterygii</taxon>
        <taxon>Neopterygii</taxon>
        <taxon>Teleostei</taxon>
        <taxon>Neoteleostei</taxon>
        <taxon>Acanthomorphata</taxon>
        <taxon>Eupercaria</taxon>
        <taxon>Perciformes</taxon>
        <taxon>Notothenioidei</taxon>
        <taxon>Nototheniidae</taxon>
        <taxon>Dissostichus</taxon>
    </lineage>
</organism>
<dbReference type="AlphaFoldDB" id="A0AAD9B8P9"/>
<feature type="signal peptide" evidence="10">
    <location>
        <begin position="1"/>
        <end position="19"/>
    </location>
</feature>
<keyword evidence="3" id="KW-0272">Extracellular matrix</keyword>
<dbReference type="InterPro" id="IPR020901">
    <property type="entry name" value="Prtase_inh_Kunz-CS"/>
</dbReference>
<evidence type="ECO:0000259" key="11">
    <source>
        <dbReference type="PROSITE" id="PS50234"/>
    </source>
</evidence>
<dbReference type="GO" id="GO:0031012">
    <property type="term" value="C:extracellular matrix"/>
    <property type="evidence" value="ECO:0007669"/>
    <property type="project" value="TreeGrafter"/>
</dbReference>
<dbReference type="Gene3D" id="3.40.50.410">
    <property type="entry name" value="von Willebrand factor, type A domain"/>
    <property type="match status" value="2"/>
</dbReference>
<evidence type="ECO:0000256" key="4">
    <source>
        <dbReference type="ARBA" id="ARBA00022729"/>
    </source>
</evidence>
<reference evidence="13" key="1">
    <citation type="submission" date="2023-04" db="EMBL/GenBank/DDBJ databases">
        <title>Chromosome-level genome of Chaenocephalus aceratus.</title>
        <authorList>
            <person name="Park H."/>
        </authorList>
    </citation>
    <scope>NUCLEOTIDE SEQUENCE</scope>
    <source>
        <strain evidence="13">DE</strain>
        <tissue evidence="13">Muscle</tissue>
    </source>
</reference>
<comment type="subcellular location">
    <subcellularLocation>
        <location evidence="1">Secreted</location>
        <location evidence="1">Extracellular space</location>
        <location evidence="1">Extracellular matrix</location>
    </subcellularLocation>
</comment>
<dbReference type="PANTHER" id="PTHR24023:SF1082">
    <property type="entry name" value="COLLAGEN TRIPLE HELIX REPEAT"/>
    <property type="match status" value="1"/>
</dbReference>
<evidence type="ECO:0000259" key="12">
    <source>
        <dbReference type="PROSITE" id="PS50279"/>
    </source>
</evidence>
<dbReference type="GO" id="GO:0004867">
    <property type="term" value="F:serine-type endopeptidase inhibitor activity"/>
    <property type="evidence" value="ECO:0007669"/>
    <property type="project" value="InterPro"/>
</dbReference>
<evidence type="ECO:0000256" key="8">
    <source>
        <dbReference type="ARBA" id="ARBA00023157"/>
    </source>
</evidence>
<feature type="compositionally biased region" description="Polar residues" evidence="9">
    <location>
        <begin position="994"/>
        <end position="1018"/>
    </location>
</feature>
<comment type="caution">
    <text evidence="13">The sequence shown here is derived from an EMBL/GenBank/DDBJ whole genome shotgun (WGS) entry which is preliminary data.</text>
</comment>
<feature type="chain" id="PRO_5042194510" evidence="10">
    <location>
        <begin position="20"/>
        <end position="1127"/>
    </location>
</feature>
<keyword evidence="7 13" id="KW-0176">Collagen</keyword>
<evidence type="ECO:0000313" key="13">
    <source>
        <dbReference type="EMBL" id="KAK1876713.1"/>
    </source>
</evidence>
<dbReference type="PRINTS" id="PR00759">
    <property type="entry name" value="BASICPTASE"/>
</dbReference>
<keyword evidence="4 10" id="KW-0732">Signal</keyword>
<feature type="region of interest" description="Disordered" evidence="9">
    <location>
        <begin position="227"/>
        <end position="740"/>
    </location>
</feature>
<keyword evidence="2" id="KW-0964">Secreted</keyword>
<feature type="compositionally biased region" description="Low complexity" evidence="9">
    <location>
        <begin position="497"/>
        <end position="507"/>
    </location>
</feature>
<dbReference type="InterPro" id="IPR002035">
    <property type="entry name" value="VWF_A"/>
</dbReference>
<dbReference type="Pfam" id="PF00014">
    <property type="entry name" value="Kunitz_BPTI"/>
    <property type="match status" value="1"/>
</dbReference>
<dbReference type="PROSITE" id="PS00280">
    <property type="entry name" value="BPTI_KUNITZ_1"/>
    <property type="match status" value="1"/>
</dbReference>
<dbReference type="PROSITE" id="PS50234">
    <property type="entry name" value="VWFA"/>
    <property type="match status" value="2"/>
</dbReference>
<keyword evidence="5" id="KW-0677">Repeat</keyword>
<keyword evidence="8" id="KW-1015">Disulfide bond</keyword>
<dbReference type="Pfam" id="PF00092">
    <property type="entry name" value="VWA"/>
    <property type="match status" value="2"/>
</dbReference>
<dbReference type="PANTHER" id="PTHR24023">
    <property type="entry name" value="COLLAGEN ALPHA"/>
    <property type="match status" value="1"/>
</dbReference>
<feature type="compositionally biased region" description="Gly residues" evidence="9">
    <location>
        <begin position="476"/>
        <end position="490"/>
    </location>
</feature>
<dbReference type="SMART" id="SM00327">
    <property type="entry name" value="VWA"/>
    <property type="match status" value="1"/>
</dbReference>
<evidence type="ECO:0000256" key="3">
    <source>
        <dbReference type="ARBA" id="ARBA00022530"/>
    </source>
</evidence>
<feature type="domain" description="VWFA" evidence="11">
    <location>
        <begin position="767"/>
        <end position="947"/>
    </location>
</feature>
<dbReference type="InterPro" id="IPR002223">
    <property type="entry name" value="Kunitz_BPTI"/>
</dbReference>
<dbReference type="FunFam" id="4.10.410.10:FF:000045">
    <property type="entry name" value="Collagen type XXVIII alpha 1 a"/>
    <property type="match status" value="1"/>
</dbReference>
<evidence type="ECO:0000256" key="10">
    <source>
        <dbReference type="SAM" id="SignalP"/>
    </source>
</evidence>
<dbReference type="FunFam" id="3.40.50.410:FF:000003">
    <property type="entry name" value="Collagen type VI alpha 3 chain"/>
    <property type="match status" value="1"/>
</dbReference>
<evidence type="ECO:0000313" key="14">
    <source>
        <dbReference type="Proteomes" id="UP001228049"/>
    </source>
</evidence>
<evidence type="ECO:0000256" key="5">
    <source>
        <dbReference type="ARBA" id="ARBA00022737"/>
    </source>
</evidence>
<dbReference type="Gene3D" id="4.10.410.10">
    <property type="entry name" value="Pancreatic trypsin inhibitor Kunitz domain"/>
    <property type="match status" value="1"/>
</dbReference>
<evidence type="ECO:0000256" key="6">
    <source>
        <dbReference type="ARBA" id="ARBA00022889"/>
    </source>
</evidence>
<dbReference type="PRINTS" id="PR00453">
    <property type="entry name" value="VWFADOMAIN"/>
</dbReference>
<evidence type="ECO:0000256" key="9">
    <source>
        <dbReference type="SAM" id="MobiDB-lite"/>
    </source>
</evidence>
<protein>
    <submittedName>
        <fullName evidence="13">Collagen alpha-1(XXVIII) chain</fullName>
    </submittedName>
</protein>